<feature type="binding site" evidence="4">
    <location>
        <position position="263"/>
    </location>
    <ligand>
        <name>S-adenosyl-L-methionine</name>
        <dbReference type="ChEBI" id="CHEBI:59789"/>
    </ligand>
</feature>
<organism evidence="7 8">
    <name type="scientific">Dubosiella newyorkensis</name>
    <dbReference type="NCBI Taxonomy" id="1862672"/>
    <lineage>
        <taxon>Bacteria</taxon>
        <taxon>Bacillati</taxon>
        <taxon>Bacillota</taxon>
        <taxon>Erysipelotrichia</taxon>
        <taxon>Erysipelotrichales</taxon>
        <taxon>Erysipelotrichaceae</taxon>
        <taxon>Dubosiella</taxon>
    </lineage>
</organism>
<evidence type="ECO:0000313" key="8">
    <source>
        <dbReference type="Proteomes" id="UP000186705"/>
    </source>
</evidence>
<dbReference type="AlphaFoldDB" id="A0A1U7NNN4"/>
<feature type="active site" description="Nucleophile" evidence="4">
    <location>
        <position position="338"/>
    </location>
</feature>
<dbReference type="NCBIfam" id="TIGR00479">
    <property type="entry name" value="rumA"/>
    <property type="match status" value="1"/>
</dbReference>
<feature type="binding site" evidence="4">
    <location>
        <position position="213"/>
    </location>
    <ligand>
        <name>S-adenosyl-L-methionine</name>
        <dbReference type="ChEBI" id="CHEBI:59789"/>
    </ligand>
</feature>
<dbReference type="PROSITE" id="PS51687">
    <property type="entry name" value="SAM_MT_RNA_M5U"/>
    <property type="match status" value="1"/>
</dbReference>
<evidence type="ECO:0000256" key="2">
    <source>
        <dbReference type="ARBA" id="ARBA00022679"/>
    </source>
</evidence>
<dbReference type="FunFam" id="3.40.50.150:FF:000009">
    <property type="entry name" value="23S rRNA (Uracil(1939)-C(5))-methyltransferase RlmD"/>
    <property type="match status" value="1"/>
</dbReference>
<reference evidence="7 8" key="1">
    <citation type="submission" date="2016-11" db="EMBL/GenBank/DDBJ databases">
        <title>Description of two novel members of the family Erysipelotrichaceae: Ileibacterium lipovorans gen. nov., sp. nov. and Dubosiella newyorkensis, gen. nov., sp. nov.</title>
        <authorList>
            <person name="Cox L.M."/>
            <person name="Sohn J."/>
            <person name="Tyrrell K.L."/>
            <person name="Citron D.M."/>
            <person name="Lawson P.A."/>
            <person name="Patel N.B."/>
            <person name="Iizumi T."/>
            <person name="Perez-Perez G.I."/>
            <person name="Goldstein E.J."/>
            <person name="Blaser M.J."/>
        </authorList>
    </citation>
    <scope>NUCLEOTIDE SEQUENCE [LARGE SCALE GENOMIC DNA]</scope>
    <source>
        <strain evidence="7 8">NYU-BL-A4</strain>
    </source>
</reference>
<dbReference type="GO" id="GO:0070475">
    <property type="term" value="P:rRNA base methylation"/>
    <property type="evidence" value="ECO:0007669"/>
    <property type="project" value="TreeGrafter"/>
</dbReference>
<feature type="compositionally biased region" description="Basic residues" evidence="6">
    <location>
        <begin position="407"/>
        <end position="417"/>
    </location>
</feature>
<evidence type="ECO:0000313" key="7">
    <source>
        <dbReference type="EMBL" id="OLU46950.1"/>
    </source>
</evidence>
<keyword evidence="3 4" id="KW-0949">S-adenosyl-L-methionine</keyword>
<dbReference type="SUPFAM" id="SSF53335">
    <property type="entry name" value="S-adenosyl-L-methionine-dependent methyltransferases"/>
    <property type="match status" value="1"/>
</dbReference>
<dbReference type="InterPro" id="IPR030391">
    <property type="entry name" value="MeTrfase_TrmA_CS"/>
</dbReference>
<dbReference type="InterPro" id="IPR010280">
    <property type="entry name" value="U5_MeTrfase_fam"/>
</dbReference>
<proteinExistence type="inferred from homology"/>
<feature type="binding site" evidence="4">
    <location>
        <position position="242"/>
    </location>
    <ligand>
        <name>S-adenosyl-L-methionine</name>
        <dbReference type="ChEBI" id="CHEBI:59789"/>
    </ligand>
</feature>
<dbReference type="InterPro" id="IPR029063">
    <property type="entry name" value="SAM-dependent_MTases_sf"/>
</dbReference>
<dbReference type="OrthoDB" id="9804590at2"/>
<dbReference type="EMBL" id="MPKA01000056">
    <property type="protein sequence ID" value="OLU46950.1"/>
    <property type="molecule type" value="Genomic_DNA"/>
</dbReference>
<protein>
    <submittedName>
        <fullName evidence="7">23S rRNA (Uracil-5-)-methyltransferase RumA</fullName>
    </submittedName>
</protein>
<dbReference type="PROSITE" id="PS01231">
    <property type="entry name" value="TRMA_2"/>
    <property type="match status" value="1"/>
</dbReference>
<feature type="active site" evidence="5">
    <location>
        <position position="338"/>
    </location>
</feature>
<sequence>MKCKVEKLCGGCSNLKCSKALQAKQKQEYVENIMERAGLQVKVAPVLMAKNDLYYRNKVIVGFAKNKEKKVYSGLYAAHSHRVINTSGCLMQPKLVNEIIDEITHLVDSMKIELYNEKTGTGLLRHVMIRYAHSTNQVMVVFVTSKVQFPSRRNLVNALVEKFPQIVTIVQNINTRNTSVVIQNESIVLYGKGMITDILCGLKISFTANSFYQIHSEQCEELYELGKKLLNLRAQDKVLDTYCGVGTIGLTLASSCREVTGVELNEEAIQNARLNAKQNGIKNIRFVAMDSTMFMREARKFHQKYEAIILDPPRAGTTKAFIESACFLQPNRILYISCDPKTQARDLIVFKRFGYYTDEIHPVDMFPYTEHIETVALLTKRKMRSNQTPFKNKHTVPKTRSNFKSSKFSKKTKFKKR</sequence>
<dbReference type="Gene3D" id="3.40.50.150">
    <property type="entry name" value="Vaccinia Virus protein VP39"/>
    <property type="match status" value="1"/>
</dbReference>
<comment type="caution">
    <text evidence="7">The sequence shown here is derived from an EMBL/GenBank/DDBJ whole genome shotgun (WGS) entry which is preliminary data.</text>
</comment>
<dbReference type="PROSITE" id="PS01230">
    <property type="entry name" value="TRMA_1"/>
    <property type="match status" value="1"/>
</dbReference>
<evidence type="ECO:0000256" key="4">
    <source>
        <dbReference type="PROSITE-ProRule" id="PRU01024"/>
    </source>
</evidence>
<dbReference type="PANTHER" id="PTHR11061:SF30">
    <property type="entry name" value="TRNA (URACIL(54)-C(5))-METHYLTRANSFERASE"/>
    <property type="match status" value="1"/>
</dbReference>
<dbReference type="InterPro" id="IPR030390">
    <property type="entry name" value="MeTrfase_TrmA_AS"/>
</dbReference>
<feature type="region of interest" description="Disordered" evidence="6">
    <location>
        <begin position="386"/>
        <end position="417"/>
    </location>
</feature>
<dbReference type="CDD" id="cd02440">
    <property type="entry name" value="AdoMet_MTases"/>
    <property type="match status" value="1"/>
</dbReference>
<feature type="binding site" evidence="4">
    <location>
        <position position="311"/>
    </location>
    <ligand>
        <name>S-adenosyl-L-methionine</name>
        <dbReference type="ChEBI" id="CHEBI:59789"/>
    </ligand>
</feature>
<keyword evidence="1 4" id="KW-0489">Methyltransferase</keyword>
<evidence type="ECO:0000256" key="3">
    <source>
        <dbReference type="ARBA" id="ARBA00022691"/>
    </source>
</evidence>
<dbReference type="GO" id="GO:0070041">
    <property type="term" value="F:rRNA (uridine-C5-)-methyltransferase activity"/>
    <property type="evidence" value="ECO:0007669"/>
    <property type="project" value="TreeGrafter"/>
</dbReference>
<keyword evidence="2 4" id="KW-0808">Transferase</keyword>
<keyword evidence="8" id="KW-1185">Reference proteome</keyword>
<evidence type="ECO:0000256" key="5">
    <source>
        <dbReference type="PROSITE-ProRule" id="PRU10015"/>
    </source>
</evidence>
<comment type="similarity">
    <text evidence="4">Belongs to the class I-like SAM-binding methyltransferase superfamily. RNA M5U methyltransferase family.</text>
</comment>
<evidence type="ECO:0000256" key="1">
    <source>
        <dbReference type="ARBA" id="ARBA00022603"/>
    </source>
</evidence>
<dbReference type="STRING" id="1862672.BO225_03985"/>
<dbReference type="Proteomes" id="UP000186705">
    <property type="component" value="Unassembled WGS sequence"/>
</dbReference>
<name>A0A1U7NNN4_9FIRM</name>
<gene>
    <name evidence="7" type="ORF">BO225_03985</name>
</gene>
<dbReference type="Gene3D" id="2.40.50.1070">
    <property type="match status" value="1"/>
</dbReference>
<dbReference type="PANTHER" id="PTHR11061">
    <property type="entry name" value="RNA M5U METHYLTRANSFERASE"/>
    <property type="match status" value="1"/>
</dbReference>
<dbReference type="Pfam" id="PF05958">
    <property type="entry name" value="tRNA_U5-meth_tr"/>
    <property type="match status" value="1"/>
</dbReference>
<evidence type="ECO:0000256" key="6">
    <source>
        <dbReference type="SAM" id="MobiDB-lite"/>
    </source>
</evidence>
<accession>A0A1U7NNN4</accession>
<dbReference type="FunFam" id="2.40.50.1070:FF:000003">
    <property type="entry name" value="23S rRNA (Uracil-5-)-methyltransferase RumA"/>
    <property type="match status" value="1"/>
</dbReference>